<gene>
    <name evidence="3" type="ORF">J8273_4118</name>
</gene>
<evidence type="ECO:0000256" key="1">
    <source>
        <dbReference type="SAM" id="MobiDB-lite"/>
    </source>
</evidence>
<proteinExistence type="predicted"/>
<keyword evidence="2" id="KW-1133">Transmembrane helix</keyword>
<evidence type="ECO:0000256" key="2">
    <source>
        <dbReference type="SAM" id="Phobius"/>
    </source>
</evidence>
<dbReference type="EMBL" id="JAHDYR010000015">
    <property type="protein sequence ID" value="KAG9394453.1"/>
    <property type="molecule type" value="Genomic_DNA"/>
</dbReference>
<reference evidence="3" key="1">
    <citation type="submission" date="2021-05" db="EMBL/GenBank/DDBJ databases">
        <title>A free-living protist that lacks canonical eukaryotic 1 DNA replication and segregation systems.</title>
        <authorList>
            <person name="Salas-Leiva D.E."/>
            <person name="Tromer E.C."/>
            <person name="Curtis B.A."/>
            <person name="Jerlstrom-Hultqvist J."/>
            <person name="Kolisko M."/>
            <person name="Yi Z."/>
            <person name="Salas-Leiva J.S."/>
            <person name="Gallot-Lavallee L."/>
            <person name="Kops G.J.P.L."/>
            <person name="Archibald J.M."/>
            <person name="Simpson A.G.B."/>
            <person name="Roger A.J."/>
        </authorList>
    </citation>
    <scope>NUCLEOTIDE SEQUENCE</scope>
    <source>
        <strain evidence="3">BICM</strain>
    </source>
</reference>
<dbReference type="AlphaFoldDB" id="A0A8J6AUF9"/>
<feature type="transmembrane region" description="Helical" evidence="2">
    <location>
        <begin position="192"/>
        <end position="213"/>
    </location>
</feature>
<keyword evidence="2" id="KW-0812">Transmembrane</keyword>
<feature type="region of interest" description="Disordered" evidence="1">
    <location>
        <begin position="1"/>
        <end position="22"/>
    </location>
</feature>
<keyword evidence="2" id="KW-0472">Membrane</keyword>
<organism evidence="3 4">
    <name type="scientific">Carpediemonas membranifera</name>
    <dbReference type="NCBI Taxonomy" id="201153"/>
    <lineage>
        <taxon>Eukaryota</taxon>
        <taxon>Metamonada</taxon>
        <taxon>Carpediemonas-like organisms</taxon>
        <taxon>Carpediemonas</taxon>
    </lineage>
</organism>
<evidence type="ECO:0000313" key="3">
    <source>
        <dbReference type="EMBL" id="KAG9394453.1"/>
    </source>
</evidence>
<comment type="caution">
    <text evidence="3">The sequence shown here is derived from an EMBL/GenBank/DDBJ whole genome shotgun (WGS) entry which is preliminary data.</text>
</comment>
<protein>
    <submittedName>
        <fullName evidence="3">Uncharacterized protein</fullName>
    </submittedName>
</protein>
<name>A0A8J6AUF9_9EUKA</name>
<evidence type="ECO:0000313" key="4">
    <source>
        <dbReference type="Proteomes" id="UP000717585"/>
    </source>
</evidence>
<keyword evidence="4" id="KW-1185">Reference proteome</keyword>
<accession>A0A8J6AUF9</accession>
<feature type="compositionally biased region" description="Basic and acidic residues" evidence="1">
    <location>
        <begin position="12"/>
        <end position="22"/>
    </location>
</feature>
<sequence>MEKPAERTGQPKWKEVHKKPDELLEDAETRQRTYSSHLEEIQGVLADYIRFVEDNNLQENIIHAPIYAELANMLQTDLMDRVAAHFAGYRQFFRSNTQLYFGASSAELLTGELRPVLHSIEDHLTFLDTRREELEADTTKAALLAEHDTWFGQCRDAVGALADLDDMFRRSGTALMEYILAKRENKSKMSGVCISMVFFLGAMAIGLAVLYLSNTE</sequence>
<dbReference type="Proteomes" id="UP000717585">
    <property type="component" value="Unassembled WGS sequence"/>
</dbReference>